<dbReference type="Proteomes" id="UP000053675">
    <property type="component" value="Unassembled WGS sequence"/>
</dbReference>
<dbReference type="OrthoDB" id="8448017at2"/>
<organism evidence="2 3">
    <name type="scientific">Nitratireductor basaltis</name>
    <dbReference type="NCBI Taxonomy" id="472175"/>
    <lineage>
        <taxon>Bacteria</taxon>
        <taxon>Pseudomonadati</taxon>
        <taxon>Pseudomonadota</taxon>
        <taxon>Alphaproteobacteria</taxon>
        <taxon>Hyphomicrobiales</taxon>
        <taxon>Phyllobacteriaceae</taxon>
        <taxon>Nitratireductor</taxon>
    </lineage>
</organism>
<dbReference type="AlphaFoldDB" id="A0A084UE06"/>
<evidence type="ECO:0000313" key="3">
    <source>
        <dbReference type="Proteomes" id="UP000053675"/>
    </source>
</evidence>
<proteinExistence type="predicted"/>
<dbReference type="CDD" id="cd07176">
    <property type="entry name" value="terB"/>
    <property type="match status" value="1"/>
</dbReference>
<dbReference type="Pfam" id="PF05099">
    <property type="entry name" value="TerB"/>
    <property type="match status" value="1"/>
</dbReference>
<dbReference type="STRING" id="472175.EL18_02237"/>
<gene>
    <name evidence="2" type="ORF">EL18_02237</name>
</gene>
<dbReference type="InterPro" id="IPR007791">
    <property type="entry name" value="DjlA_N"/>
</dbReference>
<sequence length="138" mass="15541">MLQPPTLHEALIHLMVVVSASDRNMTDAELSRIGQMIQTLPVFADFDQDRIIEVAGECQQILQNDDGLDSILNEVRDVVPDTLHDTAYAMAVEVAAADLHLEREEKRMLQLIRNRLRLDPLIAAAIERAAQARHRRPA</sequence>
<evidence type="ECO:0000313" key="2">
    <source>
        <dbReference type="EMBL" id="KFB11192.1"/>
    </source>
</evidence>
<dbReference type="InterPro" id="IPR029024">
    <property type="entry name" value="TerB-like"/>
</dbReference>
<dbReference type="Gene3D" id="1.10.3680.10">
    <property type="entry name" value="TerB-like"/>
    <property type="match status" value="1"/>
</dbReference>
<keyword evidence="3" id="KW-1185">Reference proteome</keyword>
<feature type="domain" description="Co-chaperone DjlA N-terminal" evidence="1">
    <location>
        <begin position="8"/>
        <end position="120"/>
    </location>
</feature>
<dbReference type="SUPFAM" id="SSF158682">
    <property type="entry name" value="TerB-like"/>
    <property type="match status" value="1"/>
</dbReference>
<dbReference type="EMBL" id="JMQM01000001">
    <property type="protein sequence ID" value="KFB11192.1"/>
    <property type="molecule type" value="Genomic_DNA"/>
</dbReference>
<dbReference type="RefSeq" id="WP_036482847.1">
    <property type="nucleotide sequence ID" value="NZ_JMQM01000001.1"/>
</dbReference>
<dbReference type="PATRIC" id="fig|472175.3.peg.2227"/>
<accession>A0A084UE06</accession>
<evidence type="ECO:0000259" key="1">
    <source>
        <dbReference type="Pfam" id="PF05099"/>
    </source>
</evidence>
<reference evidence="2 3" key="1">
    <citation type="submission" date="2014-05" db="EMBL/GenBank/DDBJ databases">
        <title>Draft Genome Sequence of Nitratireductor basaltis Strain UMTGB225, A Marine Bacterium Isolated from Green Barrel Tunicate.</title>
        <authorList>
            <person name="Gan H.Y."/>
        </authorList>
    </citation>
    <scope>NUCLEOTIDE SEQUENCE [LARGE SCALE GENOMIC DNA]</scope>
    <source>
        <strain evidence="2 3">UMTGB225</strain>
    </source>
</reference>
<name>A0A084UE06_9HYPH</name>
<comment type="caution">
    <text evidence="2">The sequence shown here is derived from an EMBL/GenBank/DDBJ whole genome shotgun (WGS) entry which is preliminary data.</text>
</comment>
<protein>
    <recommendedName>
        <fullName evidence="1">Co-chaperone DjlA N-terminal domain-containing protein</fullName>
    </recommendedName>
</protein>
<dbReference type="eggNOG" id="COG3793">
    <property type="taxonomic scope" value="Bacteria"/>
</dbReference>